<reference evidence="4" key="1">
    <citation type="submission" date="2020-10" db="EMBL/GenBank/DDBJ databases">
        <title>Taxonomic study of unclassified bacteria belonging to the class Ktedonobacteria.</title>
        <authorList>
            <person name="Yabe S."/>
            <person name="Wang C.M."/>
            <person name="Zheng Y."/>
            <person name="Sakai Y."/>
            <person name="Cavaletti L."/>
            <person name="Monciardini P."/>
            <person name="Donadio S."/>
        </authorList>
    </citation>
    <scope>NUCLEOTIDE SEQUENCE</scope>
    <source>
        <strain evidence="4">ID150040</strain>
    </source>
</reference>
<evidence type="ECO:0000256" key="1">
    <source>
        <dbReference type="ARBA" id="ARBA00022857"/>
    </source>
</evidence>
<dbReference type="EMBL" id="BNJK01000002">
    <property type="protein sequence ID" value="GHO99030.1"/>
    <property type="molecule type" value="Genomic_DNA"/>
</dbReference>
<dbReference type="GO" id="GO:0070402">
    <property type="term" value="F:NADPH binding"/>
    <property type="evidence" value="ECO:0007669"/>
    <property type="project" value="TreeGrafter"/>
</dbReference>
<accession>A0A8J3IYD1</accession>
<evidence type="ECO:0000259" key="3">
    <source>
        <dbReference type="SMART" id="SM00829"/>
    </source>
</evidence>
<protein>
    <submittedName>
        <fullName evidence="4">NADPH:quinone reductase</fullName>
    </submittedName>
</protein>
<dbReference type="GO" id="GO:0016651">
    <property type="term" value="F:oxidoreductase activity, acting on NAD(P)H"/>
    <property type="evidence" value="ECO:0007669"/>
    <property type="project" value="TreeGrafter"/>
</dbReference>
<dbReference type="SUPFAM" id="SSF51735">
    <property type="entry name" value="NAD(P)-binding Rossmann-fold domains"/>
    <property type="match status" value="1"/>
</dbReference>
<feature type="domain" description="Enoyl reductase (ER)" evidence="3">
    <location>
        <begin position="10"/>
        <end position="321"/>
    </location>
</feature>
<sequence length="323" mass="33380">MRVVRVRQFGTPEVLSVEESEEPQAGPGQVVIAVEVAGVSFGDTSIRAGRYPFPLPFIPGWEVGGRITQVGPDGDQSLVGERVVALVKTGGGYAERVVVDIATICPVPQTLPIEQAVGVFVAGGTALYMSKMAHIRPGEAVLVTAAAGSTGSQLVQFAKAAGAGIVIGAAGSKEKLALVARLGADAGINYREENWTEQVRDATGGKGADVVFDAVGGTIGQQAFEVTARGRGRLVVYGSSSGTETTIGMHTLSQRGVTLIGALGIAMTRTEQETLADSRNALQEAVAGRLIAVLGPTYPLERAAEAHAAIEARENVGKILLIP</sequence>
<gene>
    <name evidence="4" type="primary">qor_1</name>
    <name evidence="4" type="ORF">KSF_090780</name>
</gene>
<dbReference type="PANTHER" id="PTHR48106">
    <property type="entry name" value="QUINONE OXIDOREDUCTASE PIG3-RELATED"/>
    <property type="match status" value="1"/>
</dbReference>
<keyword evidence="1" id="KW-0521">NADP</keyword>
<evidence type="ECO:0000256" key="2">
    <source>
        <dbReference type="ARBA" id="ARBA00023002"/>
    </source>
</evidence>
<evidence type="ECO:0000313" key="4">
    <source>
        <dbReference type="EMBL" id="GHO99030.1"/>
    </source>
</evidence>
<dbReference type="SMART" id="SM00829">
    <property type="entry name" value="PKS_ER"/>
    <property type="match status" value="1"/>
</dbReference>
<dbReference type="RefSeq" id="WP_220209694.1">
    <property type="nucleotide sequence ID" value="NZ_BNJK01000002.1"/>
</dbReference>
<dbReference type="Pfam" id="PF00107">
    <property type="entry name" value="ADH_zinc_N"/>
    <property type="match status" value="1"/>
</dbReference>
<keyword evidence="5" id="KW-1185">Reference proteome</keyword>
<dbReference type="AlphaFoldDB" id="A0A8J3IYD1"/>
<dbReference type="Pfam" id="PF08240">
    <property type="entry name" value="ADH_N"/>
    <property type="match status" value="1"/>
</dbReference>
<name>A0A8J3IYD1_9CHLR</name>
<dbReference type="SUPFAM" id="SSF50129">
    <property type="entry name" value="GroES-like"/>
    <property type="match status" value="1"/>
</dbReference>
<dbReference type="InterPro" id="IPR011032">
    <property type="entry name" value="GroES-like_sf"/>
</dbReference>
<proteinExistence type="predicted"/>
<dbReference type="Gene3D" id="3.40.50.720">
    <property type="entry name" value="NAD(P)-binding Rossmann-like Domain"/>
    <property type="match status" value="1"/>
</dbReference>
<dbReference type="Proteomes" id="UP000597444">
    <property type="component" value="Unassembled WGS sequence"/>
</dbReference>
<dbReference type="InterPro" id="IPR013154">
    <property type="entry name" value="ADH-like_N"/>
</dbReference>
<dbReference type="InterPro" id="IPR020843">
    <property type="entry name" value="ER"/>
</dbReference>
<evidence type="ECO:0000313" key="5">
    <source>
        <dbReference type="Proteomes" id="UP000597444"/>
    </source>
</evidence>
<dbReference type="InterPro" id="IPR036291">
    <property type="entry name" value="NAD(P)-bd_dom_sf"/>
</dbReference>
<organism evidence="4 5">
    <name type="scientific">Reticulibacter mediterranei</name>
    <dbReference type="NCBI Taxonomy" id="2778369"/>
    <lineage>
        <taxon>Bacteria</taxon>
        <taxon>Bacillati</taxon>
        <taxon>Chloroflexota</taxon>
        <taxon>Ktedonobacteria</taxon>
        <taxon>Ktedonobacterales</taxon>
        <taxon>Reticulibacteraceae</taxon>
        <taxon>Reticulibacter</taxon>
    </lineage>
</organism>
<dbReference type="Gene3D" id="3.90.180.10">
    <property type="entry name" value="Medium-chain alcohol dehydrogenases, catalytic domain"/>
    <property type="match status" value="1"/>
</dbReference>
<dbReference type="InterPro" id="IPR013149">
    <property type="entry name" value="ADH-like_C"/>
</dbReference>
<keyword evidence="2" id="KW-0560">Oxidoreductase</keyword>
<comment type="caution">
    <text evidence="4">The sequence shown here is derived from an EMBL/GenBank/DDBJ whole genome shotgun (WGS) entry which is preliminary data.</text>
</comment>